<dbReference type="eggNOG" id="COG0464">
    <property type="taxonomic scope" value="Bacteria"/>
</dbReference>
<evidence type="ECO:0000313" key="6">
    <source>
        <dbReference type="Proteomes" id="UP000002970"/>
    </source>
</evidence>
<dbReference type="HOGENOM" id="CLU_016564_1_1_9"/>
<dbReference type="CDD" id="cd19481">
    <property type="entry name" value="RecA-like_protease"/>
    <property type="match status" value="1"/>
</dbReference>
<feature type="domain" description="AAA+ ATPase" evidence="4">
    <location>
        <begin position="210"/>
        <end position="344"/>
    </location>
</feature>
<dbReference type="RefSeq" id="WP_003503734.1">
    <property type="nucleotide sequence ID" value="NZ_GL834317.1"/>
</dbReference>
<dbReference type="EMBL" id="ADLQ01000083">
    <property type="protein sequence ID" value="EGA92291.1"/>
    <property type="molecule type" value="Genomic_DNA"/>
</dbReference>
<dbReference type="InterPro" id="IPR050221">
    <property type="entry name" value="26S_Proteasome_ATPase"/>
</dbReference>
<dbReference type="Pfam" id="PF22977">
    <property type="entry name" value="WHD"/>
    <property type="match status" value="1"/>
</dbReference>
<sequence length="687" mass="78113">MTEEYYGRMFDILNFAAGRLYGEKDTEKEKPAKWEEKWLLWKREGERLREAGIAEPFEYLAELSGLDDFERFCLAALTASELDPQSARRKERFNAREGGGICISELMSLYEGKYSFSEEKYRSFLGEGRIASWFLEERDSSNGPSLFEGIRLDGRIRNFILAGQWEDPVTEEFGVFFYPGEEQEGEEMIPGSFGEKQYCRWTQALFNNKGGRMCILTGPDGIGKRTQVRRFAEETGTAVFFADGAALMPLADREPAQTMRHLLRECRIKQSVLCIRRVKEKDWDGERGNFLNRLISRGLLCLPAVILLLDEPGSFREITADAVQESIPMPSLAESAVLWREIGRYYPVSANTVLEEFAGTMQMTPGQIKGVFMRAKNFMERDGLEQIDGRLLKEACAGQAQTRLTDKAVRVKVRYNFSDLILPADRRRQLMEACSQVKHRYQIYEKWGFSQKMAYGTGTSIVFSGPPGTGKTMAAQVMAGELGLELFKVDLSSVVSKYIGETEKNLNQIFEEGRRSQAVLFFDEADVLFSKRTEVKDSHDKYSNMEAAFMLQKMEEYTGVVILATNYLQNIDEAFKRRLTAIIEFPFPDMLHRRLLWRSVIPQELPLGDDVDQDFLASGFEMSGSQIKNSILGAAFLAAGEESETVSMGHILRSVRKELAKSGKKLTREDFGEYCVLLDEMGNGYEV</sequence>
<dbReference type="SMART" id="SM00382">
    <property type="entry name" value="AAA"/>
    <property type="match status" value="2"/>
</dbReference>
<feature type="domain" description="AAA+ ATPase" evidence="4">
    <location>
        <begin position="457"/>
        <end position="589"/>
    </location>
</feature>
<evidence type="ECO:0000256" key="2">
    <source>
        <dbReference type="ARBA" id="ARBA00022741"/>
    </source>
</evidence>
<dbReference type="PANTHER" id="PTHR23073">
    <property type="entry name" value="26S PROTEASOME REGULATORY SUBUNIT"/>
    <property type="match status" value="1"/>
</dbReference>
<accession>E7GSE8</accession>
<proteinExistence type="inferred from homology"/>
<dbReference type="InterPro" id="IPR027417">
    <property type="entry name" value="P-loop_NTPase"/>
</dbReference>
<dbReference type="InterPro" id="IPR003959">
    <property type="entry name" value="ATPase_AAA_core"/>
</dbReference>
<protein>
    <recommendedName>
        <fullName evidence="4">AAA+ ATPase domain-containing protein</fullName>
    </recommendedName>
</protein>
<dbReference type="STRING" id="1512.GCA_900049235_04154"/>
<keyword evidence="3" id="KW-0067">ATP-binding</keyword>
<gene>
    <name evidence="5" type="ORF">HMPREF9474_03843</name>
</gene>
<dbReference type="GO" id="GO:0005524">
    <property type="term" value="F:ATP binding"/>
    <property type="evidence" value="ECO:0007669"/>
    <property type="project" value="UniProtKB-KW"/>
</dbReference>
<dbReference type="InterPro" id="IPR003593">
    <property type="entry name" value="AAA+_ATPase"/>
</dbReference>
<name>E7GSE8_CLOS6</name>
<evidence type="ECO:0000313" key="5">
    <source>
        <dbReference type="EMBL" id="EGA92291.1"/>
    </source>
</evidence>
<dbReference type="AlphaFoldDB" id="E7GSE8"/>
<dbReference type="GO" id="GO:0016887">
    <property type="term" value="F:ATP hydrolysis activity"/>
    <property type="evidence" value="ECO:0007669"/>
    <property type="project" value="InterPro"/>
</dbReference>
<comment type="caution">
    <text evidence="5">The sequence shown here is derived from an EMBL/GenBank/DDBJ whole genome shotgun (WGS) entry which is preliminary data.</text>
</comment>
<keyword evidence="6" id="KW-1185">Reference proteome</keyword>
<dbReference type="Proteomes" id="UP000002970">
    <property type="component" value="Unassembled WGS sequence"/>
</dbReference>
<dbReference type="Pfam" id="PF00004">
    <property type="entry name" value="AAA"/>
    <property type="match status" value="1"/>
</dbReference>
<organism evidence="5 6">
    <name type="scientific">Clostridium symbiosum (strain WAL-14163)</name>
    <dbReference type="NCBI Taxonomy" id="742740"/>
    <lineage>
        <taxon>Bacteria</taxon>
        <taxon>Bacillati</taxon>
        <taxon>Bacillota</taxon>
        <taxon>Clostridia</taxon>
        <taxon>Lachnospirales</taxon>
        <taxon>Lachnospiraceae</taxon>
        <taxon>Otoolea</taxon>
    </lineage>
</organism>
<dbReference type="InterPro" id="IPR054472">
    <property type="entry name" value="WHD"/>
</dbReference>
<keyword evidence="2" id="KW-0547">Nucleotide-binding</keyword>
<dbReference type="SUPFAM" id="SSF52540">
    <property type="entry name" value="P-loop containing nucleoside triphosphate hydrolases"/>
    <property type="match status" value="2"/>
</dbReference>
<dbReference type="Gene3D" id="3.40.50.300">
    <property type="entry name" value="P-loop containing nucleotide triphosphate hydrolases"/>
    <property type="match status" value="1"/>
</dbReference>
<evidence type="ECO:0000259" key="4">
    <source>
        <dbReference type="SMART" id="SM00382"/>
    </source>
</evidence>
<evidence type="ECO:0000256" key="1">
    <source>
        <dbReference type="ARBA" id="ARBA00006914"/>
    </source>
</evidence>
<reference evidence="5 6" key="1">
    <citation type="submission" date="2010-12" db="EMBL/GenBank/DDBJ databases">
        <title>The Genome Sequence of Clostridium symbiosum strain WAL-14163.</title>
        <authorList>
            <person name="Earl A."/>
            <person name="Ward D."/>
            <person name="Feldgarden M."/>
            <person name="Gevers D."/>
            <person name="Finegold S.M."/>
            <person name="Summanen P.H."/>
            <person name="Molitoris D.R."/>
            <person name="Vaisanen M.L."/>
            <person name="Daigneault M."/>
            <person name="Young S.K."/>
            <person name="Zeng Q."/>
            <person name="Gargeya S."/>
            <person name="Fitzgerald M."/>
            <person name="Haas B."/>
            <person name="Abouelleil A."/>
            <person name="Alvarado L."/>
            <person name="Arachchi H.M."/>
            <person name="Berlin A."/>
            <person name="Brown A."/>
            <person name="Chapman S.B."/>
            <person name="Chen Z."/>
            <person name="Dunbar C."/>
            <person name="Freedman E."/>
            <person name="Gearin G."/>
            <person name="Gellesch M."/>
            <person name="Goldberg J."/>
            <person name="Griggs A."/>
            <person name="Gujja S."/>
            <person name="Heilman E."/>
            <person name="Heiman D."/>
            <person name="Howarth C."/>
            <person name="Larson L."/>
            <person name="Lui A."/>
            <person name="MacDonald P.J.P."/>
            <person name="Mehta T."/>
            <person name="Montmayeur A."/>
            <person name="Murphy C."/>
            <person name="Neiman D."/>
            <person name="Pearson M."/>
            <person name="Priest M."/>
            <person name="Roberts A."/>
            <person name="Saif S."/>
            <person name="Shea T."/>
            <person name="Shenoy N."/>
            <person name="Sisk P."/>
            <person name="Stolte C."/>
            <person name="Sykes S."/>
            <person name="White J."/>
            <person name="Yandava C."/>
            <person name="Nusbaum C."/>
            <person name="Birren B."/>
        </authorList>
    </citation>
    <scope>NUCLEOTIDE SEQUENCE [LARGE SCALE GENOMIC DNA]</scope>
    <source>
        <strain evidence="5 6">WAL-14163</strain>
    </source>
</reference>
<evidence type="ECO:0000256" key="3">
    <source>
        <dbReference type="ARBA" id="ARBA00022840"/>
    </source>
</evidence>
<comment type="similarity">
    <text evidence="1">Belongs to the AAA ATPase family.</text>
</comment>